<evidence type="ECO:0000313" key="1">
    <source>
        <dbReference type="EMBL" id="GMN58951.1"/>
    </source>
</evidence>
<dbReference type="PANTHER" id="PTHR33735">
    <property type="entry name" value="EXPRESSED PROTEIN"/>
    <property type="match status" value="1"/>
</dbReference>
<dbReference type="PANTHER" id="PTHR33735:SF10">
    <property type="entry name" value="EXPRESSED PROTEIN"/>
    <property type="match status" value="1"/>
</dbReference>
<protein>
    <submittedName>
        <fullName evidence="1">Uncharacterized protein</fullName>
    </submittedName>
</protein>
<evidence type="ECO:0000313" key="2">
    <source>
        <dbReference type="Proteomes" id="UP001187192"/>
    </source>
</evidence>
<accession>A0AA88DP19</accession>
<sequence>MRYQSSYKFRSFLQFLHPDRTSLRGNVSPELVPVGQYGYSLKYQGLQLFSTSSRQKWTTFGSNMVKDRKEKVHQLPAAVPASPRRFFPYWPRWVLGSILTFLHFSNEKWAKLKTIEGNAEVIVEEVENVAEMVEKVAIVAEKVSSEVVEKLPENGKLKETALFVERVSKKASEDAQLVIDFIHKVDELKHDIEDLETVVEPVVNSKH</sequence>
<gene>
    <name evidence="1" type="ORF">TIFTF001_028042</name>
</gene>
<dbReference type="Proteomes" id="UP001187192">
    <property type="component" value="Unassembled WGS sequence"/>
</dbReference>
<organism evidence="1 2">
    <name type="scientific">Ficus carica</name>
    <name type="common">Common fig</name>
    <dbReference type="NCBI Taxonomy" id="3494"/>
    <lineage>
        <taxon>Eukaryota</taxon>
        <taxon>Viridiplantae</taxon>
        <taxon>Streptophyta</taxon>
        <taxon>Embryophyta</taxon>
        <taxon>Tracheophyta</taxon>
        <taxon>Spermatophyta</taxon>
        <taxon>Magnoliopsida</taxon>
        <taxon>eudicotyledons</taxon>
        <taxon>Gunneridae</taxon>
        <taxon>Pentapetalae</taxon>
        <taxon>rosids</taxon>
        <taxon>fabids</taxon>
        <taxon>Rosales</taxon>
        <taxon>Moraceae</taxon>
        <taxon>Ficeae</taxon>
        <taxon>Ficus</taxon>
    </lineage>
</organism>
<dbReference type="EMBL" id="BTGU01000082">
    <property type="protein sequence ID" value="GMN58951.1"/>
    <property type="molecule type" value="Genomic_DNA"/>
</dbReference>
<proteinExistence type="predicted"/>
<reference evidence="1" key="1">
    <citation type="submission" date="2023-07" db="EMBL/GenBank/DDBJ databases">
        <title>draft genome sequence of fig (Ficus carica).</title>
        <authorList>
            <person name="Takahashi T."/>
            <person name="Nishimura K."/>
        </authorList>
    </citation>
    <scope>NUCLEOTIDE SEQUENCE</scope>
</reference>
<name>A0AA88DP19_FICCA</name>
<comment type="caution">
    <text evidence="1">The sequence shown here is derived from an EMBL/GenBank/DDBJ whole genome shotgun (WGS) entry which is preliminary data.</text>
</comment>
<keyword evidence="2" id="KW-1185">Reference proteome</keyword>
<dbReference type="AlphaFoldDB" id="A0AA88DP19"/>